<feature type="transmembrane region" description="Helical" evidence="2">
    <location>
        <begin position="42"/>
        <end position="62"/>
    </location>
</feature>
<evidence type="ECO:0000313" key="4">
    <source>
        <dbReference type="Proteomes" id="UP001055219"/>
    </source>
</evidence>
<dbReference type="GeneID" id="75830719"/>
<keyword evidence="2" id="KW-1133">Transmembrane helix</keyword>
<evidence type="ECO:0000256" key="1">
    <source>
        <dbReference type="SAM" id="MobiDB-lite"/>
    </source>
</evidence>
<protein>
    <submittedName>
        <fullName evidence="3">Uncharacterized protein</fullName>
    </submittedName>
</protein>
<name>A0A9P9XYU4_9HYPO</name>
<dbReference type="RefSeq" id="XP_051360954.1">
    <property type="nucleotide sequence ID" value="XM_051507898.1"/>
</dbReference>
<reference evidence="3" key="2">
    <citation type="submission" date="2022-07" db="EMBL/GenBank/DDBJ databases">
        <authorList>
            <person name="Goncalves M.F.M."/>
            <person name="Hilario S."/>
            <person name="Van De Peer Y."/>
            <person name="Esteves A.C."/>
            <person name="Alves A."/>
        </authorList>
    </citation>
    <scope>NUCLEOTIDE SEQUENCE</scope>
    <source>
        <strain evidence="3">MUM 19.33</strain>
    </source>
</reference>
<dbReference type="AlphaFoldDB" id="A0A9P9XYU4"/>
<dbReference type="EMBL" id="JAGIXG020000037">
    <property type="protein sequence ID" value="KAI6780098.1"/>
    <property type="molecule type" value="Genomic_DNA"/>
</dbReference>
<evidence type="ECO:0000256" key="2">
    <source>
        <dbReference type="SAM" id="Phobius"/>
    </source>
</evidence>
<organism evidence="3 4">
    <name type="scientific">Emericellopsis cladophorae</name>
    <dbReference type="NCBI Taxonomy" id="2686198"/>
    <lineage>
        <taxon>Eukaryota</taxon>
        <taxon>Fungi</taxon>
        <taxon>Dikarya</taxon>
        <taxon>Ascomycota</taxon>
        <taxon>Pezizomycotina</taxon>
        <taxon>Sordariomycetes</taxon>
        <taxon>Hypocreomycetidae</taxon>
        <taxon>Hypocreales</taxon>
        <taxon>Bionectriaceae</taxon>
        <taxon>Emericellopsis</taxon>
    </lineage>
</organism>
<dbReference type="Proteomes" id="UP001055219">
    <property type="component" value="Unassembled WGS sequence"/>
</dbReference>
<keyword evidence="2" id="KW-0472">Membrane</keyword>
<evidence type="ECO:0000313" key="3">
    <source>
        <dbReference type="EMBL" id="KAI6780098.1"/>
    </source>
</evidence>
<sequence>MYIPWNAPPTADGEDPPSDAHTVLSRQFSENGTRNANIRTGLIVGIVLGVALVGFAVFFWYYRGSHELEEFKKLGELPELRLKQGRRWPAS</sequence>
<comment type="caution">
    <text evidence="3">The sequence shown here is derived from an EMBL/GenBank/DDBJ whole genome shotgun (WGS) entry which is preliminary data.</text>
</comment>
<reference evidence="3" key="1">
    <citation type="journal article" date="2021" name="J Fungi (Basel)">
        <title>Genomic and Metabolomic Analyses of the Marine Fungus Emericellopsis cladophorae: Insights into Saltwater Adaptability Mechanisms and Its Biosynthetic Potential.</title>
        <authorList>
            <person name="Goncalves M.F.M."/>
            <person name="Hilario S."/>
            <person name="Van de Peer Y."/>
            <person name="Esteves A.C."/>
            <person name="Alves A."/>
        </authorList>
    </citation>
    <scope>NUCLEOTIDE SEQUENCE</scope>
    <source>
        <strain evidence="3">MUM 19.33</strain>
    </source>
</reference>
<feature type="region of interest" description="Disordered" evidence="1">
    <location>
        <begin position="1"/>
        <end position="20"/>
    </location>
</feature>
<accession>A0A9P9XYU4</accession>
<gene>
    <name evidence="3" type="ORF">J7T54_004230</name>
</gene>
<keyword evidence="2" id="KW-0812">Transmembrane</keyword>
<keyword evidence="4" id="KW-1185">Reference proteome</keyword>
<proteinExistence type="predicted"/>